<keyword evidence="6" id="KW-0539">Nucleus</keyword>
<feature type="region of interest" description="Disordered" evidence="8">
    <location>
        <begin position="187"/>
        <end position="207"/>
    </location>
</feature>
<evidence type="ECO:0000313" key="12">
    <source>
        <dbReference type="EMBL" id="CDH50242.1"/>
    </source>
</evidence>
<feature type="compositionally biased region" description="Low complexity" evidence="8">
    <location>
        <begin position="415"/>
        <end position="444"/>
    </location>
</feature>
<evidence type="ECO:0000259" key="9">
    <source>
        <dbReference type="PROSITE" id="PS50090"/>
    </source>
</evidence>
<evidence type="ECO:0000259" key="10">
    <source>
        <dbReference type="PROSITE" id="PS50157"/>
    </source>
</evidence>
<dbReference type="SMART" id="SM00717">
    <property type="entry name" value="SANT"/>
    <property type="match status" value="1"/>
</dbReference>
<dbReference type="CDD" id="cd00167">
    <property type="entry name" value="SANT"/>
    <property type="match status" value="1"/>
</dbReference>
<dbReference type="PROSITE" id="PS50090">
    <property type="entry name" value="MYB_LIKE"/>
    <property type="match status" value="1"/>
</dbReference>
<feature type="compositionally biased region" description="Low complexity" evidence="8">
    <location>
        <begin position="267"/>
        <end position="278"/>
    </location>
</feature>
<evidence type="ECO:0000313" key="13">
    <source>
        <dbReference type="Proteomes" id="UP000027586"/>
    </source>
</evidence>
<evidence type="ECO:0000256" key="2">
    <source>
        <dbReference type="ARBA" id="ARBA00022723"/>
    </source>
</evidence>
<evidence type="ECO:0000256" key="7">
    <source>
        <dbReference type="PROSITE-ProRule" id="PRU00042"/>
    </source>
</evidence>
<feature type="region of interest" description="Disordered" evidence="8">
    <location>
        <begin position="107"/>
        <end position="148"/>
    </location>
</feature>
<feature type="region of interest" description="Disordered" evidence="8">
    <location>
        <begin position="624"/>
        <end position="658"/>
    </location>
</feature>
<evidence type="ECO:0000256" key="8">
    <source>
        <dbReference type="SAM" id="MobiDB-lite"/>
    </source>
</evidence>
<dbReference type="InterPro" id="IPR001005">
    <property type="entry name" value="SANT/Myb"/>
</dbReference>
<dbReference type="PROSITE" id="PS50157">
    <property type="entry name" value="ZINC_FINGER_C2H2_2"/>
    <property type="match status" value="2"/>
</dbReference>
<dbReference type="SUPFAM" id="SSF46689">
    <property type="entry name" value="Homeodomain-like"/>
    <property type="match status" value="1"/>
</dbReference>
<feature type="domain" description="C2H2-type" evidence="10">
    <location>
        <begin position="714"/>
        <end position="741"/>
    </location>
</feature>
<comment type="subcellular location">
    <subcellularLocation>
        <location evidence="1">Nucleus</location>
    </subcellularLocation>
</comment>
<evidence type="ECO:0000256" key="4">
    <source>
        <dbReference type="ARBA" id="ARBA00022771"/>
    </source>
</evidence>
<dbReference type="EMBL" id="CBTN010000006">
    <property type="protein sequence ID" value="CDH50242.1"/>
    <property type="molecule type" value="Genomic_DNA"/>
</dbReference>
<feature type="domain" description="Myb-like" evidence="9">
    <location>
        <begin position="318"/>
        <end position="369"/>
    </location>
</feature>
<feature type="region of interest" description="Disordered" evidence="8">
    <location>
        <begin position="490"/>
        <end position="511"/>
    </location>
</feature>
<keyword evidence="4 7" id="KW-0863">Zinc-finger</keyword>
<feature type="compositionally biased region" description="Basic and acidic residues" evidence="8">
    <location>
        <begin position="63"/>
        <end position="76"/>
    </location>
</feature>
<dbReference type="OrthoDB" id="8922241at2759"/>
<dbReference type="GO" id="GO:0000977">
    <property type="term" value="F:RNA polymerase II transcription regulatory region sequence-specific DNA binding"/>
    <property type="evidence" value="ECO:0007669"/>
    <property type="project" value="TreeGrafter"/>
</dbReference>
<evidence type="ECO:0000256" key="3">
    <source>
        <dbReference type="ARBA" id="ARBA00022737"/>
    </source>
</evidence>
<keyword evidence="3" id="KW-0677">Repeat</keyword>
<dbReference type="PROSITE" id="PS51294">
    <property type="entry name" value="HTH_MYB"/>
    <property type="match status" value="1"/>
</dbReference>
<dbReference type="PANTHER" id="PTHR14196:SF12">
    <property type="entry name" value="ZINC FINGER PROTEIN 208-LIKE"/>
    <property type="match status" value="1"/>
</dbReference>
<dbReference type="InterPro" id="IPR009057">
    <property type="entry name" value="Homeodomain-like_sf"/>
</dbReference>
<evidence type="ECO:0000256" key="5">
    <source>
        <dbReference type="ARBA" id="ARBA00022833"/>
    </source>
</evidence>
<proteinExistence type="predicted"/>
<keyword evidence="2" id="KW-0479">Metal-binding</keyword>
<feature type="region of interest" description="Disordered" evidence="8">
    <location>
        <begin position="536"/>
        <end position="571"/>
    </location>
</feature>
<dbReference type="STRING" id="1263082.A0A068RKR5"/>
<feature type="compositionally biased region" description="Low complexity" evidence="8">
    <location>
        <begin position="595"/>
        <end position="612"/>
    </location>
</feature>
<dbReference type="Proteomes" id="UP000027586">
    <property type="component" value="Unassembled WGS sequence"/>
</dbReference>
<dbReference type="InterPro" id="IPR017930">
    <property type="entry name" value="Myb_dom"/>
</dbReference>
<feature type="region of interest" description="Disordered" evidence="8">
    <location>
        <begin position="389"/>
        <end position="457"/>
    </location>
</feature>
<dbReference type="FunFam" id="3.30.160.60:FF:000125">
    <property type="entry name" value="Putative zinc finger protein 143"/>
    <property type="match status" value="1"/>
</dbReference>
<comment type="caution">
    <text evidence="12">The sequence shown here is derived from an EMBL/GenBank/DDBJ whole genome shotgun (WGS) entry which is preliminary data.</text>
</comment>
<dbReference type="VEuPathDB" id="FungiDB:LCOR_01959.1"/>
<dbReference type="Gene3D" id="1.10.10.60">
    <property type="entry name" value="Homeodomain-like"/>
    <property type="match status" value="1"/>
</dbReference>
<feature type="region of interest" description="Disordered" evidence="8">
    <location>
        <begin position="586"/>
        <end position="612"/>
    </location>
</feature>
<dbReference type="AlphaFoldDB" id="A0A068RKR5"/>
<feature type="region of interest" description="Disordered" evidence="8">
    <location>
        <begin position="58"/>
        <end position="92"/>
    </location>
</feature>
<dbReference type="InterPro" id="IPR050717">
    <property type="entry name" value="C2H2-ZF_Transcription_Reg"/>
</dbReference>
<feature type="domain" description="HTH myb-type" evidence="11">
    <location>
        <begin position="318"/>
        <end position="373"/>
    </location>
</feature>
<dbReference type="InterPro" id="IPR036236">
    <property type="entry name" value="Znf_C2H2_sf"/>
</dbReference>
<dbReference type="GO" id="GO:0008270">
    <property type="term" value="F:zinc ion binding"/>
    <property type="evidence" value="ECO:0007669"/>
    <property type="project" value="UniProtKB-KW"/>
</dbReference>
<accession>A0A068RKR5</accession>
<reference evidence="12" key="1">
    <citation type="submission" date="2013-08" db="EMBL/GenBank/DDBJ databases">
        <title>Gene expansion shapes genome architecture in the human pathogen Lichtheimia corymbifera: an evolutionary genomics analysis in the ancient terrestrial Mucorales (Mucoromycotina).</title>
        <authorList>
            <person name="Schwartze V.U."/>
            <person name="Winter S."/>
            <person name="Shelest E."/>
            <person name="Marcet-Houben M."/>
            <person name="Horn F."/>
            <person name="Wehner S."/>
            <person name="Hoffmann K."/>
            <person name="Riege K."/>
            <person name="Sammeth M."/>
            <person name="Nowrousian M."/>
            <person name="Valiante V."/>
            <person name="Linde J."/>
            <person name="Jacobsen I.D."/>
            <person name="Marz M."/>
            <person name="Brakhage A.A."/>
            <person name="Gabaldon T."/>
            <person name="Bocker S."/>
            <person name="Voigt K."/>
        </authorList>
    </citation>
    <scope>NUCLEOTIDE SEQUENCE [LARGE SCALE GENOMIC DNA]</scope>
    <source>
        <strain evidence="12">FSU 9682</strain>
    </source>
</reference>
<protein>
    <submittedName>
        <fullName evidence="12">Uncharacterized protein</fullName>
    </submittedName>
</protein>
<feature type="compositionally biased region" description="Low complexity" evidence="8">
    <location>
        <begin position="495"/>
        <end position="510"/>
    </location>
</feature>
<sequence>MTRGREFKNDFHDGCSFLGGKLSLLTTFPLQQTKPPFQASCSSSHRALTMARVHLFAGPQSNNDKKSRSQHQHDSEYNNSLNVDRRGPSPMVIPAAMAKGENAVNTQAVSVESSSSLTTQDHHHHHHPSSSPPPPQQQQQHEQHKEPDAASIATLTAILQNAQAAAMNNGGDINDVVGAVAAHLSVKPESVDEKEKGHDESSTSEHQLLQTLLRAESNHELPSKKRKTEMEWIDQATAATALQMLGLSHQEAKPQPPNDTSEDGNNQQHLQQQQECAQSGNEQRSQDMDNVMLVADYPGLSAVDASTLELQHTGGESDQEYKRGNWTPEEDELLIAGIKRFGYGRWKDIANMIPGRKGKQLKQRWDNTLASKFVDTAWLRSKIRGDEEEWQHDIDVEGSAPPSPSFQQNKDDRASSSAALAAAAQAAVAATQSSSSPSSSTDQQSQEHHQQQTAMSGAGDIMQKITEKAKEGNHEAIEALLSQALLGTIHHNSHPHTNTSTSSPSSISTSEALPLEQTISNFADAAALAIYAQQFTQQQRRDGESSSSSSSAPQQPSTSPITSPTSSSPSAALTALVSNHPYLFPFAQGNGHDTNNTGANNNNNHSSSSSSAAAVAAAVAAMAASQQGLATNRPPPKPAPRATPGSKRRRSDPALADTQSAAMSIYASAAPITTTINNQTQTVYPCLFPNCGKTFARLYNLKSHSRTHTDDRPFVCEVCQTAFSRNHDLKRHAKIHGGDKPHKCLGCNKTFSRLDALKRHKSNLRNKATCLAP</sequence>
<dbReference type="Pfam" id="PF00096">
    <property type="entry name" value="zf-C2H2"/>
    <property type="match status" value="3"/>
</dbReference>
<dbReference type="Pfam" id="PF00249">
    <property type="entry name" value="Myb_DNA-binding"/>
    <property type="match status" value="1"/>
</dbReference>
<feature type="region of interest" description="Disordered" evidence="8">
    <location>
        <begin position="249"/>
        <end position="285"/>
    </location>
</feature>
<dbReference type="PROSITE" id="PS00028">
    <property type="entry name" value="ZINC_FINGER_C2H2_1"/>
    <property type="match status" value="2"/>
</dbReference>
<organism evidence="12 13">
    <name type="scientific">Lichtheimia corymbifera JMRC:FSU:9682</name>
    <dbReference type="NCBI Taxonomy" id="1263082"/>
    <lineage>
        <taxon>Eukaryota</taxon>
        <taxon>Fungi</taxon>
        <taxon>Fungi incertae sedis</taxon>
        <taxon>Mucoromycota</taxon>
        <taxon>Mucoromycotina</taxon>
        <taxon>Mucoromycetes</taxon>
        <taxon>Mucorales</taxon>
        <taxon>Lichtheimiaceae</taxon>
        <taxon>Lichtheimia</taxon>
    </lineage>
</organism>
<dbReference type="FunFam" id="3.30.160.60:FF:000446">
    <property type="entry name" value="Zinc finger protein"/>
    <property type="match status" value="1"/>
</dbReference>
<dbReference type="FunFam" id="3.30.160.60:FF:000145">
    <property type="entry name" value="Zinc finger protein 574"/>
    <property type="match status" value="1"/>
</dbReference>
<keyword evidence="13" id="KW-1185">Reference proteome</keyword>
<dbReference type="GO" id="GO:0005634">
    <property type="term" value="C:nucleus"/>
    <property type="evidence" value="ECO:0007669"/>
    <property type="project" value="UniProtKB-SubCell"/>
</dbReference>
<feature type="compositionally biased region" description="Low complexity" evidence="8">
    <location>
        <begin position="545"/>
        <end position="571"/>
    </location>
</feature>
<dbReference type="PANTHER" id="PTHR14196">
    <property type="entry name" value="ODD-SKIPPED - RELATED"/>
    <property type="match status" value="1"/>
</dbReference>
<keyword evidence="5" id="KW-0862">Zinc</keyword>
<dbReference type="Gene3D" id="3.30.160.60">
    <property type="entry name" value="Classic Zinc Finger"/>
    <property type="match status" value="3"/>
</dbReference>
<evidence type="ECO:0000256" key="1">
    <source>
        <dbReference type="ARBA" id="ARBA00004123"/>
    </source>
</evidence>
<feature type="compositionally biased region" description="Basic and acidic residues" evidence="8">
    <location>
        <begin position="189"/>
        <end position="203"/>
    </location>
</feature>
<feature type="domain" description="C2H2-type" evidence="10">
    <location>
        <begin position="684"/>
        <end position="713"/>
    </location>
</feature>
<dbReference type="SMART" id="SM00355">
    <property type="entry name" value="ZnF_C2H2"/>
    <property type="match status" value="3"/>
</dbReference>
<dbReference type="InterPro" id="IPR013087">
    <property type="entry name" value="Znf_C2H2_type"/>
</dbReference>
<dbReference type="GO" id="GO:0000981">
    <property type="term" value="F:DNA-binding transcription factor activity, RNA polymerase II-specific"/>
    <property type="evidence" value="ECO:0007669"/>
    <property type="project" value="TreeGrafter"/>
</dbReference>
<gene>
    <name evidence="12" type="ORF">LCOR_01959.1</name>
</gene>
<dbReference type="SUPFAM" id="SSF57667">
    <property type="entry name" value="beta-beta-alpha zinc fingers"/>
    <property type="match status" value="2"/>
</dbReference>
<name>A0A068RKR5_9FUNG</name>
<evidence type="ECO:0000259" key="11">
    <source>
        <dbReference type="PROSITE" id="PS51294"/>
    </source>
</evidence>
<evidence type="ECO:0000256" key="6">
    <source>
        <dbReference type="ARBA" id="ARBA00023242"/>
    </source>
</evidence>